<protein>
    <recommendedName>
        <fullName evidence="7">ABC3 transporter permease C-terminal domain-containing protein</fullName>
    </recommendedName>
</protein>
<keyword evidence="9" id="KW-1185">Reference proteome</keyword>
<reference evidence="8 9" key="1">
    <citation type="submission" date="2020-02" db="EMBL/GenBank/DDBJ databases">
        <title>Sequencing the genomes of 1000 actinobacteria strains.</title>
        <authorList>
            <person name="Klenk H.-P."/>
        </authorList>
    </citation>
    <scope>NUCLEOTIDE SEQUENCE [LARGE SCALE GENOMIC DNA]</scope>
    <source>
        <strain evidence="8 9">DSM 27960</strain>
    </source>
</reference>
<accession>A0A7X5R0Q9</accession>
<feature type="domain" description="ABC3 transporter permease C-terminal" evidence="7">
    <location>
        <begin position="107"/>
        <end position="207"/>
    </location>
</feature>
<dbReference type="RefSeq" id="WP_167149276.1">
    <property type="nucleotide sequence ID" value="NZ_JAAMOX010000001.1"/>
</dbReference>
<dbReference type="InterPro" id="IPR003838">
    <property type="entry name" value="ABC3_permease_C"/>
</dbReference>
<keyword evidence="2" id="KW-1003">Cell membrane</keyword>
<dbReference type="AlphaFoldDB" id="A0A7X5R0Q9"/>
<feature type="transmembrane region" description="Helical" evidence="6">
    <location>
        <begin position="312"/>
        <end position="335"/>
    </location>
</feature>
<dbReference type="GO" id="GO:0005886">
    <property type="term" value="C:plasma membrane"/>
    <property type="evidence" value="ECO:0007669"/>
    <property type="project" value="UniProtKB-SubCell"/>
</dbReference>
<evidence type="ECO:0000256" key="1">
    <source>
        <dbReference type="ARBA" id="ARBA00004651"/>
    </source>
</evidence>
<keyword evidence="5 6" id="KW-0472">Membrane</keyword>
<dbReference type="Pfam" id="PF02687">
    <property type="entry name" value="FtsX"/>
    <property type="match status" value="1"/>
</dbReference>
<keyword evidence="4 6" id="KW-1133">Transmembrane helix</keyword>
<evidence type="ECO:0000256" key="2">
    <source>
        <dbReference type="ARBA" id="ARBA00022475"/>
    </source>
</evidence>
<feature type="transmembrane region" description="Helical" evidence="6">
    <location>
        <begin position="227"/>
        <end position="247"/>
    </location>
</feature>
<feature type="transmembrane region" description="Helical" evidence="6">
    <location>
        <begin position="185"/>
        <end position="215"/>
    </location>
</feature>
<evidence type="ECO:0000313" key="8">
    <source>
        <dbReference type="EMBL" id="NIH53564.1"/>
    </source>
</evidence>
<evidence type="ECO:0000313" key="9">
    <source>
        <dbReference type="Proteomes" id="UP000541033"/>
    </source>
</evidence>
<evidence type="ECO:0000256" key="4">
    <source>
        <dbReference type="ARBA" id="ARBA00022989"/>
    </source>
</evidence>
<proteinExistence type="predicted"/>
<comment type="subcellular location">
    <subcellularLocation>
        <location evidence="1">Cell membrane</location>
        <topology evidence="1">Multi-pass membrane protein</topology>
    </subcellularLocation>
</comment>
<keyword evidence="3 6" id="KW-0812">Transmembrane</keyword>
<evidence type="ECO:0000256" key="6">
    <source>
        <dbReference type="SAM" id="Phobius"/>
    </source>
</evidence>
<evidence type="ECO:0000259" key="7">
    <source>
        <dbReference type="Pfam" id="PF02687"/>
    </source>
</evidence>
<dbReference type="Proteomes" id="UP000541033">
    <property type="component" value="Unassembled WGS sequence"/>
</dbReference>
<comment type="caution">
    <text evidence="8">The sequence shown here is derived from an EMBL/GenBank/DDBJ whole genome shotgun (WGS) entry which is preliminary data.</text>
</comment>
<feature type="transmembrane region" description="Helical" evidence="6">
    <location>
        <begin position="412"/>
        <end position="434"/>
    </location>
</feature>
<feature type="transmembrane region" description="Helical" evidence="6">
    <location>
        <begin position="440"/>
        <end position="460"/>
    </location>
</feature>
<feature type="transmembrane region" description="Helical" evidence="6">
    <location>
        <begin position="253"/>
        <end position="278"/>
    </location>
</feature>
<feature type="transmembrane region" description="Helical" evidence="6">
    <location>
        <begin position="53"/>
        <end position="74"/>
    </location>
</feature>
<evidence type="ECO:0000256" key="3">
    <source>
        <dbReference type="ARBA" id="ARBA00022692"/>
    </source>
</evidence>
<feature type="transmembrane region" description="Helical" evidence="6">
    <location>
        <begin position="86"/>
        <end position="106"/>
    </location>
</feature>
<gene>
    <name evidence="8" type="ORF">FHX76_001432</name>
</gene>
<organism evidence="8 9">
    <name type="scientific">Lysinibacter cavernae</name>
    <dbReference type="NCBI Taxonomy" id="1640652"/>
    <lineage>
        <taxon>Bacteria</taxon>
        <taxon>Bacillati</taxon>
        <taxon>Actinomycetota</taxon>
        <taxon>Actinomycetes</taxon>
        <taxon>Micrococcales</taxon>
        <taxon>Microbacteriaceae</taxon>
        <taxon>Lysinibacter</taxon>
    </lineage>
</organism>
<sequence length="472" mass="48969">MIEARNIVYDLADQQPVRTSAVRQAFLPFVLTARLAKPSAAAGGERSASRAALLLPIVAFAAATALSLTVLGGLMMFIEQPRFDSIYILFAGFAAVVLFVPLLSLGGAAARLSARRRDDRLSTLRLLGASSATVAAMTILESAALALIGALAGIVLYLVLLPIVGLLSFGGGAVGSGLLLLSPGLISLVVCAMVLLSAISALLSIRTVVLSPLGVRMRTNAPPLRKWMFVIVAAIILLCVGMLQMLSAAASEAMVITMVFGAFGAGIAVLNLLGPLVIGAVARFRMRRAQTIEQIIGLRQILESPKAVWRQVGGVAITSFVAVIAGSGLAITSSVGTDGLDSASRILMADTQTGVYVTIVISFVMVACAVGVSQAAAVYDRAEYYRSLSTIGMPLAAVDKARRLGVIAPLRWVMAVSLGLGCLLVFPLVGMAIIFAPVSIATMALFLAGGVGLVWLGLWATRPLLRSLSAPA</sequence>
<feature type="transmembrane region" description="Helical" evidence="6">
    <location>
        <begin position="155"/>
        <end position="179"/>
    </location>
</feature>
<dbReference type="EMBL" id="JAAMOX010000001">
    <property type="protein sequence ID" value="NIH53564.1"/>
    <property type="molecule type" value="Genomic_DNA"/>
</dbReference>
<feature type="transmembrane region" description="Helical" evidence="6">
    <location>
        <begin position="355"/>
        <end position="379"/>
    </location>
</feature>
<name>A0A7X5R0Q9_9MICO</name>
<evidence type="ECO:0000256" key="5">
    <source>
        <dbReference type="ARBA" id="ARBA00023136"/>
    </source>
</evidence>